<comment type="caution">
    <text evidence="6">The sequence shown here is derived from an EMBL/GenBank/DDBJ whole genome shotgun (WGS) entry which is preliminary data.</text>
</comment>
<dbReference type="AlphaFoldDB" id="A0A154BR94"/>
<keyword evidence="7" id="KW-1185">Reference proteome</keyword>
<evidence type="ECO:0000256" key="4">
    <source>
        <dbReference type="ARBA" id="ARBA00022884"/>
    </source>
</evidence>
<organism evidence="6 7">
    <name type="scientific">Anaerosporomusa subterranea</name>
    <dbReference type="NCBI Taxonomy" id="1794912"/>
    <lineage>
        <taxon>Bacteria</taxon>
        <taxon>Bacillati</taxon>
        <taxon>Bacillota</taxon>
        <taxon>Negativicutes</taxon>
        <taxon>Acetonemataceae</taxon>
        <taxon>Anaerosporomusa</taxon>
    </lineage>
</organism>
<reference evidence="6 7" key="1">
    <citation type="submission" date="2016-02" db="EMBL/GenBank/DDBJ databases">
        <title>Anaerosporomusa subterraneum gen. nov., sp. nov., a spore-forming obligate anaerobe isolated from saprolite.</title>
        <authorList>
            <person name="Choi J.K."/>
            <person name="Shah M."/>
            <person name="Yee N."/>
        </authorList>
    </citation>
    <scope>NUCLEOTIDE SEQUENCE [LARGE SCALE GENOMIC DNA]</scope>
    <source>
        <strain evidence="6 7">RU4</strain>
    </source>
</reference>
<evidence type="ECO:0000256" key="3">
    <source>
        <dbReference type="ARBA" id="ARBA00022845"/>
    </source>
</evidence>
<dbReference type="GO" id="GO:0044781">
    <property type="term" value="P:bacterial-type flagellum organization"/>
    <property type="evidence" value="ECO:0007669"/>
    <property type="project" value="UniProtKB-KW"/>
</dbReference>
<evidence type="ECO:0000256" key="1">
    <source>
        <dbReference type="ARBA" id="ARBA00022490"/>
    </source>
</evidence>
<sequence>MLALTRKPGERIVIGNDIVLTVVEVKGETVRLAIDAPRRVSIFRGEIYDSIVQENRKAAMPMAEGRDLLRNLKGNIAKRNADKSDK</sequence>
<evidence type="ECO:0000313" key="7">
    <source>
        <dbReference type="Proteomes" id="UP000076268"/>
    </source>
</evidence>
<dbReference type="Gene3D" id="2.60.40.4380">
    <property type="entry name" value="Translational regulator CsrA"/>
    <property type="match status" value="1"/>
</dbReference>
<dbReference type="NCBIfam" id="TIGR00202">
    <property type="entry name" value="csrA"/>
    <property type="match status" value="1"/>
</dbReference>
<dbReference type="Proteomes" id="UP000076268">
    <property type="component" value="Unassembled WGS sequence"/>
</dbReference>
<gene>
    <name evidence="5" type="primary">csrA</name>
    <name evidence="6" type="ORF">AXX12_08625</name>
</gene>
<dbReference type="GO" id="GO:0006402">
    <property type="term" value="P:mRNA catabolic process"/>
    <property type="evidence" value="ECO:0007669"/>
    <property type="project" value="InterPro"/>
</dbReference>
<comment type="similarity">
    <text evidence="5">Belongs to the CsrA/RsmA family.</text>
</comment>
<dbReference type="PANTHER" id="PTHR34984:SF1">
    <property type="entry name" value="CARBON STORAGE REGULATOR"/>
    <property type="match status" value="1"/>
</dbReference>
<dbReference type="RefSeq" id="WP_066242046.1">
    <property type="nucleotide sequence ID" value="NZ_LSGP01000017.1"/>
</dbReference>
<accession>A0A154BR94</accession>
<dbReference type="SUPFAM" id="SSF117130">
    <property type="entry name" value="CsrA-like"/>
    <property type="match status" value="1"/>
</dbReference>
<comment type="subunit">
    <text evidence="5">Homodimer; the beta-strands of each monomer intercalate to form a hydrophobic core, while the alpha-helices form wings that extend away from the core.</text>
</comment>
<dbReference type="GO" id="GO:1902208">
    <property type="term" value="P:regulation of bacterial-type flagellum assembly"/>
    <property type="evidence" value="ECO:0007669"/>
    <property type="project" value="UniProtKB-UniRule"/>
</dbReference>
<dbReference type="GO" id="GO:0048027">
    <property type="term" value="F:mRNA 5'-UTR binding"/>
    <property type="evidence" value="ECO:0007669"/>
    <property type="project" value="UniProtKB-UniRule"/>
</dbReference>
<dbReference type="NCBIfam" id="NF002469">
    <property type="entry name" value="PRK01712.1"/>
    <property type="match status" value="1"/>
</dbReference>
<keyword evidence="4 5" id="KW-0694">RNA-binding</keyword>
<evidence type="ECO:0000256" key="5">
    <source>
        <dbReference type="HAMAP-Rule" id="MF_00167"/>
    </source>
</evidence>
<dbReference type="Pfam" id="PF02599">
    <property type="entry name" value="CsrA"/>
    <property type="match status" value="1"/>
</dbReference>
<dbReference type="InterPro" id="IPR003751">
    <property type="entry name" value="CsrA"/>
</dbReference>
<dbReference type="GO" id="GO:0045947">
    <property type="term" value="P:negative regulation of translational initiation"/>
    <property type="evidence" value="ECO:0007669"/>
    <property type="project" value="UniProtKB-UniRule"/>
</dbReference>
<dbReference type="HAMAP" id="MF_00167">
    <property type="entry name" value="CsrA"/>
    <property type="match status" value="1"/>
</dbReference>
<dbReference type="InterPro" id="IPR036107">
    <property type="entry name" value="CsrA_sf"/>
</dbReference>
<comment type="subcellular location">
    <subcellularLocation>
        <location evidence="5">Cytoplasm</location>
    </subcellularLocation>
</comment>
<comment type="function">
    <text evidence="5">A translational regulator that binds mRNA to regulate translation initiation and/or mRNA stability. Usually binds in the 5'-UTR at or near the Shine-Dalgarno sequence preventing ribosome-binding, thus repressing translation. Its main target seems to be the major flagellin gene, while its function is anatagonized by FliW.</text>
</comment>
<dbReference type="PANTHER" id="PTHR34984">
    <property type="entry name" value="CARBON STORAGE REGULATOR"/>
    <property type="match status" value="1"/>
</dbReference>
<dbReference type="GO" id="GO:0005829">
    <property type="term" value="C:cytosol"/>
    <property type="evidence" value="ECO:0007669"/>
    <property type="project" value="TreeGrafter"/>
</dbReference>
<proteinExistence type="inferred from homology"/>
<evidence type="ECO:0000256" key="2">
    <source>
        <dbReference type="ARBA" id="ARBA00022491"/>
    </source>
</evidence>
<keyword evidence="3 5" id="KW-0810">Translation regulation</keyword>
<name>A0A154BR94_ANASB</name>
<protein>
    <recommendedName>
        <fullName evidence="5">Translational regulator CsrA</fullName>
    </recommendedName>
</protein>
<dbReference type="OrthoDB" id="9809061at2"/>
<dbReference type="FunFam" id="2.60.40.4380:FF:000002">
    <property type="entry name" value="Translational regulator CsrA"/>
    <property type="match status" value="1"/>
</dbReference>
<keyword evidence="2 5" id="KW-0678">Repressor</keyword>
<dbReference type="GO" id="GO:0006109">
    <property type="term" value="P:regulation of carbohydrate metabolic process"/>
    <property type="evidence" value="ECO:0007669"/>
    <property type="project" value="InterPro"/>
</dbReference>
<evidence type="ECO:0000313" key="6">
    <source>
        <dbReference type="EMBL" id="KYZ76487.1"/>
    </source>
</evidence>
<keyword evidence="1 5" id="KW-0963">Cytoplasm</keyword>
<dbReference type="EMBL" id="LSGP01000017">
    <property type="protein sequence ID" value="KYZ76487.1"/>
    <property type="molecule type" value="Genomic_DNA"/>
</dbReference>
<dbReference type="STRING" id="1794912.AXX12_08625"/>
<keyword evidence="5" id="KW-1005">Bacterial flagellum biogenesis</keyword>